<evidence type="ECO:0000256" key="2">
    <source>
        <dbReference type="ARBA" id="ARBA00022840"/>
    </source>
</evidence>
<protein>
    <submittedName>
        <fullName evidence="4">DNA-binding SARP family transcriptional activator</fullName>
    </submittedName>
</protein>
<keyword evidence="4" id="KW-0238">DNA-binding</keyword>
<dbReference type="PANTHER" id="PTHR16305">
    <property type="entry name" value="TESTICULAR SOLUBLE ADENYLYL CYCLASE"/>
    <property type="match status" value="1"/>
</dbReference>
<dbReference type="EMBL" id="JACHFL010000005">
    <property type="protein sequence ID" value="MBB5363456.1"/>
    <property type="molecule type" value="Genomic_DNA"/>
</dbReference>
<accession>A0A7W8JUJ2</accession>
<keyword evidence="1" id="KW-0547">Nucleotide-binding</keyword>
<dbReference type="Gene3D" id="1.25.40.10">
    <property type="entry name" value="Tetratricopeptide repeat domain"/>
    <property type="match status" value="3"/>
</dbReference>
<dbReference type="SMART" id="SM01043">
    <property type="entry name" value="BTAD"/>
    <property type="match status" value="1"/>
</dbReference>
<proteinExistence type="predicted"/>
<comment type="caution">
    <text evidence="4">The sequence shown here is derived from an EMBL/GenBank/DDBJ whole genome shotgun (WGS) entry which is preliminary data.</text>
</comment>
<dbReference type="GO" id="GO:0005524">
    <property type="term" value="F:ATP binding"/>
    <property type="evidence" value="ECO:0007669"/>
    <property type="project" value="UniProtKB-KW"/>
</dbReference>
<dbReference type="SUPFAM" id="SSF52540">
    <property type="entry name" value="P-loop containing nucleoside triphosphate hydrolases"/>
    <property type="match status" value="1"/>
</dbReference>
<dbReference type="InterPro" id="IPR005158">
    <property type="entry name" value="BTAD"/>
</dbReference>
<name>A0A7W8JUJ2_9DEIO</name>
<feature type="domain" description="Bacterial transcriptional activator" evidence="3">
    <location>
        <begin position="96"/>
        <end position="228"/>
    </location>
</feature>
<dbReference type="RefSeq" id="WP_184132352.1">
    <property type="nucleotide sequence ID" value="NZ_JACHFL010000005.1"/>
</dbReference>
<dbReference type="SUPFAM" id="SSF48452">
    <property type="entry name" value="TPR-like"/>
    <property type="match status" value="2"/>
</dbReference>
<dbReference type="InterPro" id="IPR027417">
    <property type="entry name" value="P-loop_NTPase"/>
</dbReference>
<dbReference type="Pfam" id="PF03704">
    <property type="entry name" value="BTAD"/>
    <property type="match status" value="1"/>
</dbReference>
<evidence type="ECO:0000259" key="3">
    <source>
        <dbReference type="SMART" id="SM01043"/>
    </source>
</evidence>
<evidence type="ECO:0000313" key="5">
    <source>
        <dbReference type="Proteomes" id="UP000552709"/>
    </source>
</evidence>
<dbReference type="GO" id="GO:0005737">
    <property type="term" value="C:cytoplasm"/>
    <property type="evidence" value="ECO:0007669"/>
    <property type="project" value="TreeGrafter"/>
</dbReference>
<keyword evidence="2" id="KW-0067">ATP-binding</keyword>
<dbReference type="GO" id="GO:0004016">
    <property type="term" value="F:adenylate cyclase activity"/>
    <property type="evidence" value="ECO:0007669"/>
    <property type="project" value="TreeGrafter"/>
</dbReference>
<evidence type="ECO:0000256" key="1">
    <source>
        <dbReference type="ARBA" id="ARBA00022741"/>
    </source>
</evidence>
<sequence length="1134" mass="122085">MTLSPAWELSVIGEARLVTPDGRRLPCAGRALLLMAYLAVEGPTPRTRLAGTLWPDRLEAAARNNLVQLLRRMTGAHGETLVVGQDPLALSSELRVDVQRLLASGDPELPVPDGEFLAGVEVEDTPDLADWLTVQRERLAALRVRRLAAQAGRQEREGDFAAALTATRQWLALSPVSEEAHRQLMRLHYLLGERDAALAAYHACTRVLHDTLRTEPLAETRELAELIARGRPAPASPAPPTPPALARPALVGRQREWAQMEEGWRSGQLIVVSGDPGAGKSRLAHDFAASKGEVLALEGRPGDRLVPFSTTVRNLRRILARGTVTLPEWARHSLSWLLPELAPPGEARREADARLNDAIELTWVQGLRGVDVCVFDDFQYVDDATLEAGFTLVEAVFPLGRSGGIPHCIAVHRRDQLPPAMREVHEGMVRAGHAVWVEVGALGEADLGTLLGQLGVPDPDRRAPQLLRRTGGNPLLVLETLRDLDRNGSLDGAEASLTVPQKVEHLVAQRLERVSKTSLQVARAAGILEQDFSPELVADVLGAPLLEVMDAWQELEDAHLLRGDRFEHDLILEAVRAGASATVRRLLHRGAARALERHGGAPARLARHWQEGGHPDQAAPLLVRAAREAFAAARPVEALDFCGQAARLFEDLGELEAAFDARAAALDGAWRHELPGQLEPLVTRLLGDARTPEQQARAHLAQATWLLSQHQDRGQEAEAAAERGLALLGEGGTPALRAALLRELLLARARQGRGREAQDLMPQVEAAHAPLGDSRDVAALDAAMGDVLLSLGQYGAARGRLECALTAYGAAGDRYHAARLAHALALAEEGLGHWERAVALRAELDEASAVSSSSLRYWNTLRLGTLYLHARQYARALHWLRQAEALGHELGEAAGLVQRALAELSWALGDLDGCERAAEVALAAPDGRDVGQGVPWLLRGLVCVRRGHQAEARAAFERAQDALAGTALSYSQGRLLLARAELEGGGALPLVEEARRFAESGGHAALLTDALAARAEALLRLGCPSEALADSTLAVERLAGHPPREDHARPWLVHHEVLTALGCPDADVPLRQALGWLAAMLPEHVPEHLRPAFLHQHATHRAVLEAAERTGLALPFPAAPGVLAGDAPGALPAV</sequence>
<reference evidence="4 5" key="1">
    <citation type="submission" date="2020-08" db="EMBL/GenBank/DDBJ databases">
        <title>Genomic Encyclopedia of Type Strains, Phase IV (KMG-IV): sequencing the most valuable type-strain genomes for metagenomic binning, comparative biology and taxonomic classification.</title>
        <authorList>
            <person name="Goeker M."/>
        </authorList>
    </citation>
    <scope>NUCLEOTIDE SEQUENCE [LARGE SCALE GENOMIC DNA]</scope>
    <source>
        <strain evidence="4 5">DSM 27939</strain>
    </source>
</reference>
<evidence type="ECO:0000313" key="4">
    <source>
        <dbReference type="EMBL" id="MBB5363456.1"/>
    </source>
</evidence>
<organism evidence="4 5">
    <name type="scientific">Deinococcus humi</name>
    <dbReference type="NCBI Taxonomy" id="662880"/>
    <lineage>
        <taxon>Bacteria</taxon>
        <taxon>Thermotogati</taxon>
        <taxon>Deinococcota</taxon>
        <taxon>Deinococci</taxon>
        <taxon>Deinococcales</taxon>
        <taxon>Deinococcaceae</taxon>
        <taxon>Deinococcus</taxon>
    </lineage>
</organism>
<dbReference type="GO" id="GO:0003677">
    <property type="term" value="F:DNA binding"/>
    <property type="evidence" value="ECO:0007669"/>
    <property type="project" value="UniProtKB-KW"/>
</dbReference>
<dbReference type="Proteomes" id="UP000552709">
    <property type="component" value="Unassembled WGS sequence"/>
</dbReference>
<gene>
    <name evidence="4" type="ORF">HNQ08_002554</name>
</gene>
<dbReference type="AlphaFoldDB" id="A0A7W8JUJ2"/>
<dbReference type="InterPro" id="IPR011990">
    <property type="entry name" value="TPR-like_helical_dom_sf"/>
</dbReference>
<keyword evidence="5" id="KW-1185">Reference proteome</keyword>
<dbReference type="PANTHER" id="PTHR16305:SF28">
    <property type="entry name" value="GUANYLATE CYCLASE DOMAIN-CONTAINING PROTEIN"/>
    <property type="match status" value="1"/>
</dbReference>